<dbReference type="Proteomes" id="UP000272503">
    <property type="component" value="Unassembled WGS sequence"/>
</dbReference>
<proteinExistence type="predicted"/>
<accession>A0A3L7A480</accession>
<protein>
    <submittedName>
        <fullName evidence="1">Uncharacterized protein</fullName>
    </submittedName>
</protein>
<gene>
    <name evidence="1" type="ORF">D9V32_13565</name>
</gene>
<evidence type="ECO:0000313" key="1">
    <source>
        <dbReference type="EMBL" id="RLP74371.1"/>
    </source>
</evidence>
<dbReference type="RefSeq" id="WP_121649453.1">
    <property type="nucleotide sequence ID" value="NZ_RCUX01000011.1"/>
</dbReference>
<dbReference type="AlphaFoldDB" id="A0A3L7A480"/>
<organism evidence="1 2">
    <name type="scientific">Mycetocola tolaasinivorans</name>
    <dbReference type="NCBI Taxonomy" id="76635"/>
    <lineage>
        <taxon>Bacteria</taxon>
        <taxon>Bacillati</taxon>
        <taxon>Actinomycetota</taxon>
        <taxon>Actinomycetes</taxon>
        <taxon>Micrococcales</taxon>
        <taxon>Microbacteriaceae</taxon>
        <taxon>Mycetocola</taxon>
    </lineage>
</organism>
<sequence length="79" mass="9189">MIEALAKIDASFALDHWQQVFLASALERDRHQISDSINRWAGHPEQTIRGAGVSVVLIDETHLLRDVAVRRPWWKFWAR</sequence>
<keyword evidence="2" id="KW-1185">Reference proteome</keyword>
<comment type="caution">
    <text evidence="1">The sequence shown here is derived from an EMBL/GenBank/DDBJ whole genome shotgun (WGS) entry which is preliminary data.</text>
</comment>
<evidence type="ECO:0000313" key="2">
    <source>
        <dbReference type="Proteomes" id="UP000272503"/>
    </source>
</evidence>
<name>A0A3L7A480_9MICO</name>
<dbReference type="EMBL" id="RCUX01000011">
    <property type="protein sequence ID" value="RLP74371.1"/>
    <property type="molecule type" value="Genomic_DNA"/>
</dbReference>
<reference evidence="1 2" key="1">
    <citation type="submission" date="2018-10" db="EMBL/GenBank/DDBJ databases">
        <authorList>
            <person name="Li J."/>
        </authorList>
    </citation>
    <scope>NUCLEOTIDE SEQUENCE [LARGE SCALE GENOMIC DNA]</scope>
    <source>
        <strain evidence="1 2">IF 016277</strain>
    </source>
</reference>